<dbReference type="InterPro" id="IPR056823">
    <property type="entry name" value="TEN-like_YD-shell"/>
</dbReference>
<dbReference type="Gene3D" id="2.60.120.260">
    <property type="entry name" value="Galactose-binding domain-like"/>
    <property type="match status" value="1"/>
</dbReference>
<dbReference type="SMART" id="SM00306">
    <property type="entry name" value="HintN"/>
    <property type="match status" value="1"/>
</dbReference>
<comment type="caution">
    <text evidence="4">The sequence shown here is derived from an EMBL/GenBank/DDBJ whole genome shotgun (WGS) entry which is preliminary data.</text>
</comment>
<evidence type="ECO:0000313" key="5">
    <source>
        <dbReference type="Proteomes" id="UP001589619"/>
    </source>
</evidence>
<feature type="chain" id="PRO_5046594314" evidence="2">
    <location>
        <begin position="28"/>
        <end position="1980"/>
    </location>
</feature>
<dbReference type="InterPro" id="IPR036844">
    <property type="entry name" value="Hint_dom_sf"/>
</dbReference>
<keyword evidence="1" id="KW-0677">Repeat</keyword>
<dbReference type="PANTHER" id="PTHR32305">
    <property type="match status" value="1"/>
</dbReference>
<dbReference type="Gene3D" id="2.170.16.10">
    <property type="entry name" value="Hedgehog/Intein (Hint) domain"/>
    <property type="match status" value="1"/>
</dbReference>
<gene>
    <name evidence="4" type="ORF">ACFFNY_08595</name>
</gene>
<dbReference type="RefSeq" id="WP_344912331.1">
    <property type="nucleotide sequence ID" value="NZ_BAAAYO010000010.1"/>
</dbReference>
<evidence type="ECO:0000313" key="4">
    <source>
        <dbReference type="EMBL" id="MFB9751628.1"/>
    </source>
</evidence>
<name>A0ABV5VU54_9BACL</name>
<dbReference type="Gene3D" id="3.10.380.10">
    <property type="entry name" value="Colicin E3-like ribonuclease domain"/>
    <property type="match status" value="1"/>
</dbReference>
<dbReference type="PROSITE" id="PS51257">
    <property type="entry name" value="PROKAR_LIPOPROTEIN"/>
    <property type="match status" value="1"/>
</dbReference>
<dbReference type="InterPro" id="IPR030934">
    <property type="entry name" value="Intein_C"/>
</dbReference>
<reference evidence="4 5" key="1">
    <citation type="submission" date="2024-09" db="EMBL/GenBank/DDBJ databases">
        <authorList>
            <person name="Sun Q."/>
            <person name="Mori K."/>
        </authorList>
    </citation>
    <scope>NUCLEOTIDE SEQUENCE [LARGE SCALE GENOMIC DNA]</scope>
    <source>
        <strain evidence="4 5">JCM 12520</strain>
    </source>
</reference>
<dbReference type="NCBIfam" id="TIGR01643">
    <property type="entry name" value="YD_repeat_2x"/>
    <property type="match status" value="5"/>
</dbReference>
<dbReference type="PROSITE" id="PS50022">
    <property type="entry name" value="FA58C_3"/>
    <property type="match status" value="1"/>
</dbReference>
<dbReference type="InterPro" id="IPR022385">
    <property type="entry name" value="Rhs_assc_core"/>
</dbReference>
<dbReference type="Pfam" id="PF22633">
    <property type="entry name" value="F5_F8_type_C_2"/>
    <property type="match status" value="1"/>
</dbReference>
<dbReference type="Gene3D" id="2.180.10.10">
    <property type="entry name" value="RHS repeat-associated core"/>
    <property type="match status" value="2"/>
</dbReference>
<protein>
    <submittedName>
        <fullName evidence="4">Polymorphic toxin-type HINT domain-containing protein</fullName>
    </submittedName>
</protein>
<dbReference type="EMBL" id="JBHMAG010000007">
    <property type="protein sequence ID" value="MFB9751628.1"/>
    <property type="molecule type" value="Genomic_DNA"/>
</dbReference>
<dbReference type="InterPro" id="IPR031325">
    <property type="entry name" value="RHS_repeat"/>
</dbReference>
<dbReference type="Proteomes" id="UP001589619">
    <property type="component" value="Unassembled WGS sequence"/>
</dbReference>
<dbReference type="Pfam" id="PF25023">
    <property type="entry name" value="TEN_YD-shell"/>
    <property type="match status" value="2"/>
</dbReference>
<dbReference type="InterPro" id="IPR003587">
    <property type="entry name" value="Hint_dom_N"/>
</dbReference>
<dbReference type="InterPro" id="IPR006530">
    <property type="entry name" value="YD"/>
</dbReference>
<dbReference type="InterPro" id="IPR050708">
    <property type="entry name" value="T6SS_VgrG/RHS"/>
</dbReference>
<feature type="signal peptide" evidence="2">
    <location>
        <begin position="1"/>
        <end position="27"/>
    </location>
</feature>
<dbReference type="Pfam" id="PF07591">
    <property type="entry name" value="PT-HINT"/>
    <property type="match status" value="1"/>
</dbReference>
<dbReference type="InterPro" id="IPR000421">
    <property type="entry name" value="FA58C"/>
</dbReference>
<dbReference type="CDD" id="cd00081">
    <property type="entry name" value="Hint"/>
    <property type="match status" value="1"/>
</dbReference>
<proteinExistence type="predicted"/>
<dbReference type="PROSITE" id="PS50818">
    <property type="entry name" value="INTEIN_C_TER"/>
    <property type="match status" value="1"/>
</dbReference>
<evidence type="ECO:0000256" key="1">
    <source>
        <dbReference type="ARBA" id="ARBA00022737"/>
    </source>
</evidence>
<dbReference type="Pfam" id="PF05593">
    <property type="entry name" value="RHS_repeat"/>
    <property type="match status" value="1"/>
</dbReference>
<dbReference type="NCBIfam" id="TIGR03696">
    <property type="entry name" value="Rhs_assc_core"/>
    <property type="match status" value="1"/>
</dbReference>
<keyword evidence="2" id="KW-0732">Signal</keyword>
<dbReference type="SUPFAM" id="SSF49785">
    <property type="entry name" value="Galactose-binding domain-like"/>
    <property type="match status" value="1"/>
</dbReference>
<dbReference type="InterPro" id="IPR006141">
    <property type="entry name" value="Intein_N"/>
</dbReference>
<dbReference type="InterPro" id="IPR036725">
    <property type="entry name" value="ColE3_ribonuclease_sf"/>
</dbReference>
<keyword evidence="5" id="KW-1185">Reference proteome</keyword>
<dbReference type="SUPFAM" id="SSF51294">
    <property type="entry name" value="Hedgehog/intein (Hint) domain"/>
    <property type="match status" value="1"/>
</dbReference>
<dbReference type="InterPro" id="IPR008979">
    <property type="entry name" value="Galactose-bd-like_sf"/>
</dbReference>
<sequence length="1980" mass="222571">MSKIMRLFQTSLLCLVLLACFHSPAYAAVDISGWSLRMNGMEMPLAINESNKAQYADRYNSQEAVDPQSGSLSINVTDLVLPGRDGLDFSLTRHYNSNQAQMGEMKSAFSDTSSSTNYYKDSYYWFYILEYYTNSGSGPYQYLSIYFRTEAEAIASCTSNATAYTNYTCRLRETDGSLYWDELSHDYIRAPLSIYRRNFTWASTAEKTSYQRSRYDLGAGWSLGIPSVQIIRTEPDDGKELHFHDGSGASYRIFFTPADDSNIQGYPRDNVRFDIASGGSYSNGQAEAQYVFTDSDNRKTYFAQDGRILGIKDRFGNEIKFTHTMRYVNGTAYPYISKITDSIGRIIQFTYDNTIDNASFTEDNVTVTVTHPNEPGMQTGVVYSKKRHSIDGRYEPYLYSAIIAPNTPETTATYYEYETRAQRFQYQTKNVPDQNSASVYTQLLKKIIYPHSVAFYDYETALRNLGTSGVMEAFRVTERYDLNRVGSAIPSIPKTNLALNKPVQVSSYSTHVSGGDGEPEETHVYYGHYAVDGDSRTAWESMRNSEEWIYVDLGSVQPFNEVVLRWANKGRYTIQVSNDAMNWTHLYAGMGVDSYYNEMYAEDIRGLQGNARFIKIIVNLPPYTSVTVSELEIYNHLGKNQVGYSYVRDYSGYPYASFPHSSKTFAGNLIQTQALFNGEGQPVSAESRAPNGEIQSTTNETFDNKYKYKPTRTKYLDKNSANASLDPLYVDRLYYSWGGLASETRPLSLNDINNSAIKADHTTNYQYSIFYYPSQIQRKQTASTTLTDSTEYYDSPAQLLAGRLKKTTNANGEYVDYTYELTTEGKVSKAIATQTLENGKTARTETVYGPTGIYAFPTQITQFYTDDNNQPQTMQTSRTYSLVTGLLQSETAPGGRVTTYQYDALGRPIAVKQPPFNGLNGVTYEVETKTEYAPNQISSGFDATNANVQTMKVKTYTSVRNVSTNGVTIYDVKEAFYDGFGNPLIQQRYDDQRGQWITEAQYHYDAMSRPIYVADAQNNVQTVGYDGWGQVGQVTDPYGNQYKTIRDLLGRKTTSYMVTSSNASNPDDNVKWNVLEKQYDPLGRLTTSTVYPSWPDRNNKVQAAYTYDFVGNALTMADPKNQVTSYQYDKLNRLVKITDPLSQATDYTYTTQGKLKETKQSDAGQTYTTSKTYDELGRIRQNFDAASQADLLTYNAVGDLSQRRDLNQQTFSYGYDALHRQVSSNVGANSVKTYYEDNPFGPKQREEWSGGNLLKGVAYTYGANGQLTGKTVTSDGHTLSMTNAFDLAGKLTGVTNGYGFTTAYQYDKVRVEKVQTNGGAANPGVDDSQYARYEYNPNGTLKTITYPRLSDGTYMKSDYAYDKISRLTSVTNTKGGQAISSYSYAYDANGNITAVTDGAGTTAYVYDALNRLIQTTRPDGQIVTYTYDGRGNRKTSQGDSMALREGSFAYSPWNELIQATDGTGTTGYTYSPESEGLRIKKTTPSGTLRYTYNASGQVIAESDANNQVIAQYVWGPDRLLMKKDMASGQSYYYVHNGHGDVVQLMNTAGAVVNSYRYDEWGNILQQAEGVPNAFKYAGEPYDPETGFYYLRARYYDPSVGRFINKDTYEGDISNPLSLNLYTYVYNNPLRYTDPNGHDPRELQLMLEMARDGEYNMQDARSKLGAYYQRIFQDDDNNYFNYLFGLATLTSAYENSMGRSEWAIGVLVQVNIADNVSAYELAQLLESMVDVNAALSRGAKAARARVPLKTSAECNCFTAGTKVLTDEGEKPIEEIEVGDKVLAKDNETSEMAYKEVEWLFQRDVEETYNITIGDEVITTTDEHPFWIVGKGWVESKNLVLGEVLTTSDGKELAIEKIEIKKEHKTVYNFKVKDFHTYFVSNLGIWTHNSCTPDFITNNRVPIDKETALGNGTFTKTKISPVKGAQIYKNGDNYYHRDTFHTGEGSHLEVYDKRGNHLGEADVLTGKLIPGTRDPDKKINVK</sequence>
<feature type="domain" description="F5/8 type C" evidence="3">
    <location>
        <begin position="487"/>
        <end position="636"/>
    </location>
</feature>
<accession>A0ABV5VU54</accession>
<evidence type="ECO:0000259" key="3">
    <source>
        <dbReference type="PROSITE" id="PS50022"/>
    </source>
</evidence>
<organism evidence="4 5">
    <name type="scientific">Paenibacillus hodogayensis</name>
    <dbReference type="NCBI Taxonomy" id="279208"/>
    <lineage>
        <taxon>Bacteria</taxon>
        <taxon>Bacillati</taxon>
        <taxon>Bacillota</taxon>
        <taxon>Bacilli</taxon>
        <taxon>Bacillales</taxon>
        <taxon>Paenibacillaceae</taxon>
        <taxon>Paenibacillus</taxon>
    </lineage>
</organism>
<dbReference type="PROSITE" id="PS50817">
    <property type="entry name" value="INTEIN_N_TER"/>
    <property type="match status" value="1"/>
</dbReference>
<dbReference type="PANTHER" id="PTHR32305:SF15">
    <property type="entry name" value="PROTEIN RHSA-RELATED"/>
    <property type="match status" value="1"/>
</dbReference>
<evidence type="ECO:0000256" key="2">
    <source>
        <dbReference type="SAM" id="SignalP"/>
    </source>
</evidence>